<dbReference type="FunFam" id="3.40.50.720:FF:000084">
    <property type="entry name" value="Short-chain dehydrogenase reductase"/>
    <property type="match status" value="1"/>
</dbReference>
<dbReference type="RefSeq" id="WP_086058038.1">
    <property type="nucleotide sequence ID" value="NZ_CP021109.1"/>
</dbReference>
<dbReference type="InterPro" id="IPR020904">
    <property type="entry name" value="Sc_DH/Rdtase_CS"/>
</dbReference>
<dbReference type="AlphaFoldDB" id="A0A1W6Z1V3"/>
<keyword evidence="5" id="KW-1185">Reference proteome</keyword>
<feature type="compositionally biased region" description="Low complexity" evidence="3">
    <location>
        <begin position="11"/>
        <end position="23"/>
    </location>
</feature>
<dbReference type="SUPFAM" id="SSF51735">
    <property type="entry name" value="NAD(P)-binding Rossmann-fold domains"/>
    <property type="match status" value="1"/>
</dbReference>
<gene>
    <name evidence="4" type="ORF">CAL13_14590</name>
</gene>
<proteinExistence type="inferred from homology"/>
<keyword evidence="2" id="KW-0560">Oxidoreductase</keyword>
<evidence type="ECO:0000313" key="5">
    <source>
        <dbReference type="Proteomes" id="UP000194139"/>
    </source>
</evidence>
<dbReference type="Proteomes" id="UP000194139">
    <property type="component" value="Chromosome"/>
</dbReference>
<feature type="region of interest" description="Disordered" evidence="3">
    <location>
        <begin position="1"/>
        <end position="41"/>
    </location>
</feature>
<organism evidence="4 5">
    <name type="scientific">Bordetella genomosp. 9</name>
    <dbReference type="NCBI Taxonomy" id="1416803"/>
    <lineage>
        <taxon>Bacteria</taxon>
        <taxon>Pseudomonadati</taxon>
        <taxon>Pseudomonadota</taxon>
        <taxon>Betaproteobacteria</taxon>
        <taxon>Burkholderiales</taxon>
        <taxon>Alcaligenaceae</taxon>
        <taxon>Bordetella</taxon>
    </lineage>
</organism>
<dbReference type="NCBIfam" id="NF005559">
    <property type="entry name" value="PRK07231.1"/>
    <property type="match status" value="1"/>
</dbReference>
<evidence type="ECO:0000256" key="3">
    <source>
        <dbReference type="SAM" id="MobiDB-lite"/>
    </source>
</evidence>
<evidence type="ECO:0000313" key="4">
    <source>
        <dbReference type="EMBL" id="ARP87296.1"/>
    </source>
</evidence>
<protein>
    <submittedName>
        <fullName evidence="4">NAD(P)-dependent oxidoreductase</fullName>
    </submittedName>
</protein>
<dbReference type="CDD" id="cd05355">
    <property type="entry name" value="SDR_c1"/>
    <property type="match status" value="1"/>
</dbReference>
<comment type="similarity">
    <text evidence="1">Belongs to the short-chain dehydrogenases/reductases (SDR) family.</text>
</comment>
<reference evidence="4 5" key="1">
    <citation type="submission" date="2017-05" db="EMBL/GenBank/DDBJ databases">
        <title>Complete and WGS of Bordetella genogroups.</title>
        <authorList>
            <person name="Spilker T."/>
            <person name="LiPuma J."/>
        </authorList>
    </citation>
    <scope>NUCLEOTIDE SEQUENCE [LARGE SCALE GENOMIC DNA]</scope>
    <source>
        <strain evidence="4 5">AU17164</strain>
    </source>
</reference>
<evidence type="ECO:0000256" key="2">
    <source>
        <dbReference type="ARBA" id="ARBA00023002"/>
    </source>
</evidence>
<sequence length="288" mass="30778">MTDSQRPTPPFTDQQQDQTPGQTAPMSPQPDHGEQSYRGSGRLSGKAAIITGGDSGIGRAVAIAYAREGADVLIAYLNEHDDARETARWVEEAGRKAVLLPGDITDPAHCEQIVERAVQEFGRLDVLVNNAAYQMTYPSLEDISDEEWNKTFDTNIGAMFRITRAAVRHMKPGASIINTTSINADHPNPGLIAYAATKGAIQNFTGGLAQLLAEKGIRANCVAPGPIWTPLIPSTMPPEKVEQFGKQVPMKRPGQPAELAAPYVMLASDEASYISGATIAVTGGSPII</sequence>
<accession>A0A1W6Z1V3</accession>
<dbReference type="PANTHER" id="PTHR48107:SF16">
    <property type="entry name" value="NADPH-DEPENDENT ALDEHYDE REDUCTASE 1, CHLOROPLASTIC"/>
    <property type="match status" value="1"/>
</dbReference>
<dbReference type="Pfam" id="PF13561">
    <property type="entry name" value="adh_short_C2"/>
    <property type="match status" value="1"/>
</dbReference>
<dbReference type="EMBL" id="CP021109">
    <property type="protein sequence ID" value="ARP87296.1"/>
    <property type="molecule type" value="Genomic_DNA"/>
</dbReference>
<dbReference type="PRINTS" id="PR00080">
    <property type="entry name" value="SDRFAMILY"/>
</dbReference>
<dbReference type="PROSITE" id="PS00061">
    <property type="entry name" value="ADH_SHORT"/>
    <property type="match status" value="1"/>
</dbReference>
<dbReference type="InterPro" id="IPR002347">
    <property type="entry name" value="SDR_fam"/>
</dbReference>
<dbReference type="PANTHER" id="PTHR48107">
    <property type="entry name" value="NADPH-DEPENDENT ALDEHYDE REDUCTASE-LIKE PROTEIN, CHLOROPLASTIC-RELATED"/>
    <property type="match status" value="1"/>
</dbReference>
<dbReference type="Gene3D" id="3.40.50.720">
    <property type="entry name" value="NAD(P)-binding Rossmann-like Domain"/>
    <property type="match status" value="1"/>
</dbReference>
<name>A0A1W6Z1V3_9BORD</name>
<dbReference type="PRINTS" id="PR00081">
    <property type="entry name" value="GDHRDH"/>
</dbReference>
<dbReference type="GO" id="GO:0016614">
    <property type="term" value="F:oxidoreductase activity, acting on CH-OH group of donors"/>
    <property type="evidence" value="ECO:0007669"/>
    <property type="project" value="UniProtKB-ARBA"/>
</dbReference>
<dbReference type="InterPro" id="IPR036291">
    <property type="entry name" value="NAD(P)-bd_dom_sf"/>
</dbReference>
<evidence type="ECO:0000256" key="1">
    <source>
        <dbReference type="ARBA" id="ARBA00006484"/>
    </source>
</evidence>
<dbReference type="OrthoDB" id="9809287at2"/>